<dbReference type="AlphaFoldDB" id="A0A6G6WI30"/>
<gene>
    <name evidence="3" type="ORF">G5V58_20830</name>
</gene>
<dbReference type="RefSeq" id="WP_165236895.1">
    <property type="nucleotide sequence ID" value="NZ_CP049257.1"/>
</dbReference>
<dbReference type="NCBIfam" id="TIGR03816">
    <property type="entry name" value="tadE_like_DECH"/>
    <property type="match status" value="1"/>
</dbReference>
<evidence type="ECO:0000313" key="3">
    <source>
        <dbReference type="EMBL" id="QIG44894.1"/>
    </source>
</evidence>
<feature type="domain" description="Putative Flp pilus-assembly TadG-like N-terminal" evidence="2">
    <location>
        <begin position="13"/>
        <end position="60"/>
    </location>
</feature>
<evidence type="ECO:0000259" key="2">
    <source>
        <dbReference type="Pfam" id="PF13400"/>
    </source>
</evidence>
<dbReference type="InterPro" id="IPR021202">
    <property type="entry name" value="Rv3654c-like"/>
</dbReference>
<dbReference type="Pfam" id="PF13400">
    <property type="entry name" value="Tad"/>
    <property type="match status" value="1"/>
</dbReference>
<dbReference type="Proteomes" id="UP000502996">
    <property type="component" value="Chromosome"/>
</dbReference>
<evidence type="ECO:0000313" key="4">
    <source>
        <dbReference type="Proteomes" id="UP000502996"/>
    </source>
</evidence>
<name>A0A6G6WI30_9ACTN</name>
<reference evidence="3 4" key="1">
    <citation type="submission" date="2020-02" db="EMBL/GenBank/DDBJ databases">
        <title>Full genome sequence of Nocardioides sp. R-3366.</title>
        <authorList>
            <person name="Im W.-T."/>
        </authorList>
    </citation>
    <scope>NUCLEOTIDE SEQUENCE [LARGE SCALE GENOMIC DNA]</scope>
    <source>
        <strain evidence="3 4">R-3366</strain>
    </source>
</reference>
<evidence type="ECO:0000256" key="1">
    <source>
        <dbReference type="SAM" id="Phobius"/>
    </source>
</evidence>
<dbReference type="KEGG" id="nano:G5V58_20830"/>
<keyword evidence="1" id="KW-1133">Transmembrane helix</keyword>
<proteinExistence type="predicted"/>
<protein>
    <submittedName>
        <fullName evidence="3">Flp pilus-assembly TadE/G-like family protein</fullName>
    </submittedName>
</protein>
<dbReference type="InterPro" id="IPR028087">
    <property type="entry name" value="Tad_N"/>
</dbReference>
<sequence>MTAPRPADQRDRGSATLFALAVIGLLALVGGALGVVAAMVHAHRVAQSAADLAALAGAQALVRGADPCSAAATIATANGATLDTCATTAADVTVQVSVRGPHWLAQRHDLSAQARAGPA</sequence>
<accession>A0A6G6WI30</accession>
<dbReference type="EMBL" id="CP049257">
    <property type="protein sequence ID" value="QIG44894.1"/>
    <property type="molecule type" value="Genomic_DNA"/>
</dbReference>
<feature type="transmembrane region" description="Helical" evidence="1">
    <location>
        <begin position="15"/>
        <end position="40"/>
    </location>
</feature>
<keyword evidence="4" id="KW-1185">Reference proteome</keyword>
<organism evidence="3 4">
    <name type="scientific">Nocardioides anomalus</name>
    <dbReference type="NCBI Taxonomy" id="2712223"/>
    <lineage>
        <taxon>Bacteria</taxon>
        <taxon>Bacillati</taxon>
        <taxon>Actinomycetota</taxon>
        <taxon>Actinomycetes</taxon>
        <taxon>Propionibacteriales</taxon>
        <taxon>Nocardioidaceae</taxon>
        <taxon>Nocardioides</taxon>
    </lineage>
</organism>
<keyword evidence="1" id="KW-0812">Transmembrane</keyword>
<keyword evidence="1" id="KW-0472">Membrane</keyword>